<keyword evidence="1" id="KW-0472">Membrane</keyword>
<proteinExistence type="predicted"/>
<evidence type="ECO:0000256" key="1">
    <source>
        <dbReference type="SAM" id="Phobius"/>
    </source>
</evidence>
<feature type="transmembrane region" description="Helical" evidence="1">
    <location>
        <begin position="6"/>
        <end position="24"/>
    </location>
</feature>
<gene>
    <name evidence="2" type="ORF">D7I43_08125</name>
</gene>
<evidence type="ECO:0000313" key="2">
    <source>
        <dbReference type="EMBL" id="RKF27660.1"/>
    </source>
</evidence>
<accession>A0A420F404</accession>
<dbReference type="EMBL" id="RAQQ01000005">
    <property type="protein sequence ID" value="RKF27660.1"/>
    <property type="molecule type" value="Genomic_DNA"/>
</dbReference>
<protein>
    <submittedName>
        <fullName evidence="2">Potassium-transporting ATPase</fullName>
    </submittedName>
</protein>
<dbReference type="AlphaFoldDB" id="A0A420F404"/>
<evidence type="ECO:0000313" key="3">
    <source>
        <dbReference type="Proteomes" id="UP000285744"/>
    </source>
</evidence>
<keyword evidence="1" id="KW-1133">Transmembrane helix</keyword>
<comment type="caution">
    <text evidence="2">The sequence shown here is derived from an EMBL/GenBank/DDBJ whole genome shotgun (WGS) entry which is preliminary data.</text>
</comment>
<reference evidence="2 3" key="1">
    <citation type="journal article" date="2018" name="Int. J. Syst. Evol. Microbiol.">
        <title>Micromonospora globbae sp. nov., an endophytic actinomycete isolated from roots of Globba winitii C. H. Wright.</title>
        <authorList>
            <person name="Kuncharoen N."/>
            <person name="Pittayakhajonwut P."/>
            <person name="Tanasupawat S."/>
        </authorList>
    </citation>
    <scope>NUCLEOTIDE SEQUENCE [LARGE SCALE GENOMIC DNA]</scope>
    <source>
        <strain evidence="2 3">WPS1-2</strain>
    </source>
</reference>
<keyword evidence="1" id="KW-0812">Transmembrane</keyword>
<dbReference type="Proteomes" id="UP000285744">
    <property type="component" value="Unassembled WGS sequence"/>
</dbReference>
<name>A0A420F404_9ACTN</name>
<organism evidence="2 3">
    <name type="scientific">Micromonospora globbae</name>
    <dbReference type="NCBI Taxonomy" id="1894969"/>
    <lineage>
        <taxon>Bacteria</taxon>
        <taxon>Bacillati</taxon>
        <taxon>Actinomycetota</taxon>
        <taxon>Actinomycetes</taxon>
        <taxon>Micromonosporales</taxon>
        <taxon>Micromonosporaceae</taxon>
        <taxon>Micromonospora</taxon>
    </lineage>
</organism>
<sequence length="27" mass="2903">MSDVVFVVLTVALFAALVLVVRAVEKL</sequence>